<proteinExistence type="predicted"/>
<dbReference type="Pfam" id="PF10551">
    <property type="entry name" value="MULE"/>
    <property type="match status" value="1"/>
</dbReference>
<name>A0A397ZEN9_BRACM</name>
<evidence type="ECO:0000256" key="3">
    <source>
        <dbReference type="ARBA" id="ARBA00022833"/>
    </source>
</evidence>
<dbReference type="Pfam" id="PF04434">
    <property type="entry name" value="SWIM"/>
    <property type="match status" value="1"/>
</dbReference>
<feature type="region of interest" description="Disordered" evidence="5">
    <location>
        <begin position="532"/>
        <end position="558"/>
    </location>
</feature>
<dbReference type="SMART" id="SM00575">
    <property type="entry name" value="ZnF_PMZ"/>
    <property type="match status" value="1"/>
</dbReference>
<dbReference type="EMBL" id="CM010632">
    <property type="protein sequence ID" value="RID62774.1"/>
    <property type="molecule type" value="Genomic_DNA"/>
</dbReference>
<reference evidence="7 8" key="1">
    <citation type="submission" date="2018-06" db="EMBL/GenBank/DDBJ databases">
        <title>WGS assembly of Brassica rapa FPsc.</title>
        <authorList>
            <person name="Bowman J."/>
            <person name="Kohchi T."/>
            <person name="Yamato K."/>
            <person name="Jenkins J."/>
            <person name="Shu S."/>
            <person name="Ishizaki K."/>
            <person name="Yamaoka S."/>
            <person name="Nishihama R."/>
            <person name="Nakamura Y."/>
            <person name="Berger F."/>
            <person name="Adam C."/>
            <person name="Aki S."/>
            <person name="Althoff F."/>
            <person name="Araki T."/>
            <person name="Arteaga-Vazquez M."/>
            <person name="Balasubrmanian S."/>
            <person name="Bauer D."/>
            <person name="Boehm C."/>
            <person name="Briginshaw L."/>
            <person name="Caballero-Perez J."/>
            <person name="Catarino B."/>
            <person name="Chen F."/>
            <person name="Chiyoda S."/>
            <person name="Chovatia M."/>
            <person name="Davies K."/>
            <person name="Delmans M."/>
            <person name="Demura T."/>
            <person name="Dierschke T."/>
            <person name="Dolan L."/>
            <person name="Dorantes-Acosta A."/>
            <person name="Eklund D."/>
            <person name="Florent S."/>
            <person name="Flores-Sandoval E."/>
            <person name="Fujiyama A."/>
            <person name="Fukuzawa H."/>
            <person name="Galik B."/>
            <person name="Grimanelli D."/>
            <person name="Grimwood J."/>
            <person name="Grossniklaus U."/>
            <person name="Hamada T."/>
            <person name="Haseloff J."/>
            <person name="Hetherington A."/>
            <person name="Higo A."/>
            <person name="Hirakawa Y."/>
            <person name="Hundley H."/>
            <person name="Ikeda Y."/>
            <person name="Inoue K."/>
            <person name="Inoue S."/>
            <person name="Ishida S."/>
            <person name="Jia Q."/>
            <person name="Kakita M."/>
            <person name="Kanazawa T."/>
            <person name="Kawai Y."/>
            <person name="Kawashima T."/>
            <person name="Kennedy M."/>
            <person name="Kinose K."/>
            <person name="Kinoshita T."/>
            <person name="Kohara Y."/>
            <person name="Koide E."/>
            <person name="Komatsu K."/>
            <person name="Kopischke S."/>
            <person name="Kubo M."/>
            <person name="Kyozuka J."/>
            <person name="Lagercrantz U."/>
            <person name="Lin S."/>
            <person name="Lindquist E."/>
            <person name="Lipzen A."/>
            <person name="Lu C."/>
            <person name="Luna E."/>
            <person name="Martienssen R."/>
            <person name="Minamino N."/>
            <person name="Mizutani M."/>
            <person name="Mizutani M."/>
            <person name="Mochizuki N."/>
            <person name="Monte I."/>
            <person name="Mosher R."/>
            <person name="Nagasaki H."/>
            <person name="Nakagami H."/>
            <person name="Naramoto S."/>
            <person name="Nishitani K."/>
            <person name="Ohtani M."/>
            <person name="Okamoto T."/>
            <person name="Okumura M."/>
            <person name="Phillips J."/>
            <person name="Pollak B."/>
            <person name="Reinders A."/>
            <person name="Roevekamp M."/>
            <person name="Sano R."/>
            <person name="Sawa S."/>
            <person name="Schmid M."/>
            <person name="Shirakawa M."/>
            <person name="Solano R."/>
            <person name="Spunde A."/>
            <person name="Suetsugu N."/>
            <person name="Sugano S."/>
            <person name="Sugiyama A."/>
            <person name="Sun R."/>
            <person name="Suzuki Y."/>
            <person name="Takenaka M."/>
            <person name="Takezawa D."/>
            <person name="Tomogane H."/>
            <person name="Tsuzuki M."/>
            <person name="Ueda T."/>
            <person name="Umeda M."/>
            <person name="Ward J."/>
            <person name="Watanabe Y."/>
            <person name="Yazaki K."/>
            <person name="Yokoyama R."/>
            <person name="Yoshitake Y."/>
            <person name="Yotsui I."/>
            <person name="Zachgo S."/>
            <person name="Schmutz J."/>
        </authorList>
    </citation>
    <scope>NUCLEOTIDE SEQUENCE [LARGE SCALE GENOMIC DNA]</scope>
    <source>
        <strain evidence="8">cv. B-3</strain>
    </source>
</reference>
<dbReference type="PANTHER" id="PTHR31973:SF187">
    <property type="entry name" value="MUTATOR TRANSPOSASE MUDRA PROTEIN"/>
    <property type="match status" value="1"/>
</dbReference>
<keyword evidence="3" id="KW-0862">Zinc</keyword>
<protein>
    <recommendedName>
        <fullName evidence="6">SWIM-type domain-containing protein</fullName>
    </recommendedName>
</protein>
<gene>
    <name evidence="7" type="ORF">BRARA_E01822</name>
</gene>
<evidence type="ECO:0000259" key="6">
    <source>
        <dbReference type="PROSITE" id="PS50966"/>
    </source>
</evidence>
<evidence type="ECO:0000256" key="4">
    <source>
        <dbReference type="PROSITE-ProRule" id="PRU00325"/>
    </source>
</evidence>
<evidence type="ECO:0000256" key="5">
    <source>
        <dbReference type="SAM" id="MobiDB-lite"/>
    </source>
</evidence>
<keyword evidence="1" id="KW-0479">Metal-binding</keyword>
<feature type="region of interest" description="Disordered" evidence="5">
    <location>
        <begin position="92"/>
        <end position="127"/>
    </location>
</feature>
<evidence type="ECO:0000313" key="7">
    <source>
        <dbReference type="EMBL" id="RID62774.1"/>
    </source>
</evidence>
<sequence length="582" mass="64989">MTLLELQNNVLNEFFPNKQTRQEASLSYWPPNSKELATGISTPPVILTHDGSVCFFYRHFELQRGMNLFVTFKQQSEPINTSQVDENLFPFTTPKQPITKPPPLLNRYSGPRPPASGLSPPSTAASKIPGFSLFPDDDLFGASPSKPSNTTTSPHSAPSKIRRFSLIDETVLCSDEMLEEMFKADSDNLPDSWQIDAEEEEVSGPDSPLPPGFEEVQPRGYDHDFWDPLIAKHLGGSDAEQVIAGIDVPKTAPHIFPLAFAVVDGETEHAWTWFLTKLERIIADSNSLTIISDRHSSIIKAKLAAFPKAHHGACIVHLMRNVISRFKNKGLAKMVCEAAFSYRRKDFDLNFTKIRQANGEYRYNLLTSNTAEQLNNALTKSRSSPIIELFMFIQRMLTRWFSARRTKSAKCRGFVTPEVEKVMQTHIRLTKGSKIASINTWSYQVRGLFGHPNTVSLENKVCTCQVFQKLKIPCGHALLAADSIGLPYVQLFGDCYKTQTWIETYAGVIYPDAPIGDFPIPATITSVIMLPPQTRRPSGRPRDKRVASTGEIPAPKKKKLVPNKCGRCGGTGHNRTNCVRPI</sequence>
<accession>A0A397ZEN9</accession>
<evidence type="ECO:0000313" key="8">
    <source>
        <dbReference type="Proteomes" id="UP000264353"/>
    </source>
</evidence>
<dbReference type="AlphaFoldDB" id="A0A397ZEN9"/>
<feature type="region of interest" description="Disordered" evidence="5">
    <location>
        <begin position="139"/>
        <end position="160"/>
    </location>
</feature>
<evidence type="ECO:0000256" key="1">
    <source>
        <dbReference type="ARBA" id="ARBA00022723"/>
    </source>
</evidence>
<dbReference type="InterPro" id="IPR006564">
    <property type="entry name" value="Znf_PMZ"/>
</dbReference>
<dbReference type="Proteomes" id="UP000264353">
    <property type="component" value="Chromosome A5"/>
</dbReference>
<feature type="compositionally biased region" description="Low complexity" evidence="5">
    <location>
        <begin position="143"/>
        <end position="156"/>
    </location>
</feature>
<dbReference type="InterPro" id="IPR007527">
    <property type="entry name" value="Znf_SWIM"/>
</dbReference>
<evidence type="ECO:0000256" key="2">
    <source>
        <dbReference type="ARBA" id="ARBA00022771"/>
    </source>
</evidence>
<dbReference type="PANTHER" id="PTHR31973">
    <property type="entry name" value="POLYPROTEIN, PUTATIVE-RELATED"/>
    <property type="match status" value="1"/>
</dbReference>
<dbReference type="PROSITE" id="PS50966">
    <property type="entry name" value="ZF_SWIM"/>
    <property type="match status" value="1"/>
</dbReference>
<feature type="domain" description="SWIM-type" evidence="6">
    <location>
        <begin position="453"/>
        <end position="485"/>
    </location>
</feature>
<dbReference type="GO" id="GO:0008270">
    <property type="term" value="F:zinc ion binding"/>
    <property type="evidence" value="ECO:0007669"/>
    <property type="project" value="UniProtKB-KW"/>
</dbReference>
<organism evidence="7 8">
    <name type="scientific">Brassica campestris</name>
    <name type="common">Field mustard</name>
    <dbReference type="NCBI Taxonomy" id="3711"/>
    <lineage>
        <taxon>Eukaryota</taxon>
        <taxon>Viridiplantae</taxon>
        <taxon>Streptophyta</taxon>
        <taxon>Embryophyta</taxon>
        <taxon>Tracheophyta</taxon>
        <taxon>Spermatophyta</taxon>
        <taxon>Magnoliopsida</taxon>
        <taxon>eudicotyledons</taxon>
        <taxon>Gunneridae</taxon>
        <taxon>Pentapetalae</taxon>
        <taxon>rosids</taxon>
        <taxon>malvids</taxon>
        <taxon>Brassicales</taxon>
        <taxon>Brassicaceae</taxon>
        <taxon>Brassiceae</taxon>
        <taxon>Brassica</taxon>
    </lineage>
</organism>
<dbReference type="InterPro" id="IPR018289">
    <property type="entry name" value="MULE_transposase_dom"/>
</dbReference>
<keyword evidence="2 4" id="KW-0863">Zinc-finger</keyword>